<sequence>MQASGVHADGFRRPVEQPGQHEELALTDRLLDANTMHTRQSEGASNRHIPSQQPQQQAVGQPRALTTGLVLPDEPYRQPATACCSREAAVYVVIKMVRFSVSAELGMPAHLFFVERDSAAFRSLVAKVMKLGALDIAEGWMEGGVEVYKFVTDPDMDKYVPRSLQHHLAGGKITYTDIIRYDPKLIASAPFKLPVESIPPVFSNRATIHCTLLIEEVDEHRCRQTLEGEVKLNIFGLGAIAERIIADSLKKVYSGIPPIVERWKAFREEILQQPNGHEVLVKGRPDNQGVDWISDQIRDLLKAEVGPRLQTQASAIDISHMPSPEVPPAEQPTDAETHRPSTVQHPATNDATIDGAHHSEVRAQELQREQQQASHTWPTAYSNQPHIPNASHDRSLAAEHHLDPSHNAHPQAEGEDTFFDAEEDWQWADEMPCWGDDQATKDAVRSDHEEAVSWYRTFREKGGSMESLSVEDTDSTESEVAPLSQRPPTHIPRESLRPDSRRFSQSYRQDFDSWTNFWDKHQVPEQDVPDVRARLGHLISLAGSWGMLKPKKGRKQHRHTRSGGSGNFFSQLSGHHRRSSSGATDTSVPISGSQGSPVCLPSQSSGSGHLPQEIPHQQRVIHQGHLKEGPAQQHTRTRSEAAASAIEGDNHVTAEGCWSGSGLLKPGARQDAHVLEEGSHGHKLGGRTRQLQTVSRTDMLARQQLLRFRASTNLFLGAQQVLPSQNRTQPLLFFSKRTSDGIKHQTRTTMASSSSSPTRLETATFGMGCFWSPDALFSKVEGVVKTSVGYTGGDNPEPTYNTVCSNDGHTEAIKVVYDPSKVTYEELLQTFIKNHDPSRASGKAQYKSAIWTHDESQQAAVQKLLQDYSDGHNGKQVATAVNPAGAWHDAEDYHQKYYASLLACSQEYLESLKDLDAGQLPACSPKEPVDCHILSREALQYIAGSPKVERLSIWP</sequence>
<feature type="compositionally biased region" description="Polar residues" evidence="5">
    <location>
        <begin position="580"/>
        <end position="607"/>
    </location>
</feature>
<comment type="caution">
    <text evidence="7">The sequence shown here is derived from an EMBL/GenBank/DDBJ whole genome shotgun (WGS) entry which is preliminary data.</text>
</comment>
<dbReference type="Pfam" id="PF01625">
    <property type="entry name" value="PMSR"/>
    <property type="match status" value="1"/>
</dbReference>
<feature type="region of interest" description="Disordered" evidence="5">
    <location>
        <begin position="1"/>
        <end position="21"/>
    </location>
</feature>
<dbReference type="HAMAP" id="MF_01401">
    <property type="entry name" value="MsrA"/>
    <property type="match status" value="1"/>
</dbReference>
<keyword evidence="8" id="KW-1185">Reference proteome</keyword>
<dbReference type="PANTHER" id="PTHR43774">
    <property type="entry name" value="PEPTIDE METHIONINE SULFOXIDE REDUCTASE"/>
    <property type="match status" value="1"/>
</dbReference>
<name>A0AAW1T620_9CHLO</name>
<feature type="compositionally biased region" description="Basic residues" evidence="5">
    <location>
        <begin position="549"/>
        <end position="561"/>
    </location>
</feature>
<organism evidence="7 8">
    <name type="scientific">Apatococcus fuscideae</name>
    <dbReference type="NCBI Taxonomy" id="2026836"/>
    <lineage>
        <taxon>Eukaryota</taxon>
        <taxon>Viridiplantae</taxon>
        <taxon>Chlorophyta</taxon>
        <taxon>core chlorophytes</taxon>
        <taxon>Trebouxiophyceae</taxon>
        <taxon>Chlorellales</taxon>
        <taxon>Chlorellaceae</taxon>
        <taxon>Apatococcus</taxon>
    </lineage>
</organism>
<feature type="compositionally biased region" description="Basic and acidic residues" evidence="5">
    <location>
        <begin position="9"/>
        <end position="21"/>
    </location>
</feature>
<dbReference type="SUPFAM" id="SSF55068">
    <property type="entry name" value="Peptide methionine sulfoxide reductase"/>
    <property type="match status" value="1"/>
</dbReference>
<dbReference type="AlphaFoldDB" id="A0AAW1T620"/>
<evidence type="ECO:0000259" key="6">
    <source>
        <dbReference type="Pfam" id="PF01625"/>
    </source>
</evidence>
<gene>
    <name evidence="7" type="ORF">WJX84_011222</name>
</gene>
<feature type="region of interest" description="Disordered" evidence="5">
    <location>
        <begin position="463"/>
        <end position="502"/>
    </location>
</feature>
<evidence type="ECO:0000256" key="3">
    <source>
        <dbReference type="ARBA" id="ARBA00023002"/>
    </source>
</evidence>
<dbReference type="NCBIfam" id="TIGR00401">
    <property type="entry name" value="msrA"/>
    <property type="match status" value="1"/>
</dbReference>
<dbReference type="Gene3D" id="3.30.1060.10">
    <property type="entry name" value="Peptide methionine sulphoxide reductase MsrA"/>
    <property type="match status" value="1"/>
</dbReference>
<feature type="compositionally biased region" description="Polar residues" evidence="5">
    <location>
        <begin position="374"/>
        <end position="386"/>
    </location>
</feature>
<evidence type="ECO:0000256" key="1">
    <source>
        <dbReference type="ARBA" id="ARBA00005591"/>
    </source>
</evidence>
<feature type="domain" description="Peptide methionine sulphoxide reductase MsrA" evidence="6">
    <location>
        <begin position="762"/>
        <end position="899"/>
    </location>
</feature>
<feature type="compositionally biased region" description="Polar residues" evidence="5">
    <location>
        <begin position="340"/>
        <end position="351"/>
    </location>
</feature>
<evidence type="ECO:0000256" key="5">
    <source>
        <dbReference type="SAM" id="MobiDB-lite"/>
    </source>
</evidence>
<dbReference type="PANTHER" id="PTHR43774:SF1">
    <property type="entry name" value="PEPTIDE METHIONINE SULFOXIDE REDUCTASE MSRA 2"/>
    <property type="match status" value="1"/>
</dbReference>
<dbReference type="Proteomes" id="UP001485043">
    <property type="component" value="Unassembled WGS sequence"/>
</dbReference>
<feature type="region of interest" description="Disordered" evidence="5">
    <location>
        <begin position="313"/>
        <end position="351"/>
    </location>
</feature>
<dbReference type="InterPro" id="IPR002569">
    <property type="entry name" value="Met_Sox_Rdtase_MsrA_dom"/>
</dbReference>
<feature type="compositionally biased region" description="Low complexity" evidence="5">
    <location>
        <begin position="50"/>
        <end position="62"/>
    </location>
</feature>
<keyword evidence="3" id="KW-0560">Oxidoreductase</keyword>
<reference evidence="7 8" key="1">
    <citation type="journal article" date="2024" name="Nat. Commun.">
        <title>Phylogenomics reveals the evolutionary origins of lichenization in chlorophyte algae.</title>
        <authorList>
            <person name="Puginier C."/>
            <person name="Libourel C."/>
            <person name="Otte J."/>
            <person name="Skaloud P."/>
            <person name="Haon M."/>
            <person name="Grisel S."/>
            <person name="Petersen M."/>
            <person name="Berrin J.G."/>
            <person name="Delaux P.M."/>
            <person name="Dal Grande F."/>
            <person name="Keller J."/>
        </authorList>
    </citation>
    <scope>NUCLEOTIDE SEQUENCE [LARGE SCALE GENOMIC DNA]</scope>
    <source>
        <strain evidence="7 8">SAG 2523</strain>
    </source>
</reference>
<protein>
    <recommendedName>
        <fullName evidence="2">peptide-methionine (S)-S-oxide reductase</fullName>
        <ecNumber evidence="2">1.8.4.11</ecNumber>
    </recommendedName>
    <alternativeName>
        <fullName evidence="4">Peptide-methionine (S)-S-oxide reductase</fullName>
    </alternativeName>
</protein>
<comment type="similarity">
    <text evidence="1">Belongs to the MsrA Met sulfoxide reductase family.</text>
</comment>
<dbReference type="InterPro" id="IPR036509">
    <property type="entry name" value="Met_Sox_Rdtase_MsrA_sf"/>
</dbReference>
<proteinExistence type="inferred from homology"/>
<accession>A0AAW1T620</accession>
<evidence type="ECO:0000313" key="7">
    <source>
        <dbReference type="EMBL" id="KAK9864540.1"/>
    </source>
</evidence>
<feature type="region of interest" description="Disordered" evidence="5">
    <location>
        <begin position="546"/>
        <end position="612"/>
    </location>
</feature>
<dbReference type="GO" id="GO:0008113">
    <property type="term" value="F:peptide-methionine (S)-S-oxide reductase activity"/>
    <property type="evidence" value="ECO:0007669"/>
    <property type="project" value="UniProtKB-EC"/>
</dbReference>
<evidence type="ECO:0000313" key="8">
    <source>
        <dbReference type="Proteomes" id="UP001485043"/>
    </source>
</evidence>
<dbReference type="EMBL" id="JALJOV010000341">
    <property type="protein sequence ID" value="KAK9864540.1"/>
    <property type="molecule type" value="Genomic_DNA"/>
</dbReference>
<evidence type="ECO:0000256" key="2">
    <source>
        <dbReference type="ARBA" id="ARBA00012502"/>
    </source>
</evidence>
<feature type="compositionally biased region" description="Basic and acidic residues" evidence="5">
    <location>
        <begin position="491"/>
        <end position="502"/>
    </location>
</feature>
<feature type="region of interest" description="Disordered" evidence="5">
    <location>
        <begin position="38"/>
        <end position="62"/>
    </location>
</feature>
<dbReference type="EC" id="1.8.4.11" evidence="2"/>
<feature type="region of interest" description="Disordered" evidence="5">
    <location>
        <begin position="363"/>
        <end position="391"/>
    </location>
</feature>
<evidence type="ECO:0000256" key="4">
    <source>
        <dbReference type="ARBA" id="ARBA00030643"/>
    </source>
</evidence>